<dbReference type="EMBL" id="JH712070">
    <property type="protein sequence ID" value="EFO26153.1"/>
    <property type="molecule type" value="Genomic_DNA"/>
</dbReference>
<dbReference type="GeneID" id="9939716"/>
<reference evidence="2" key="1">
    <citation type="submission" date="2012-04" db="EMBL/GenBank/DDBJ databases">
        <title>The Genome Sequence of Loa loa.</title>
        <authorList>
            <consortium name="The Broad Institute Genome Sequencing Platform"/>
            <consortium name="Broad Institute Genome Sequencing Center for Infectious Disease"/>
            <person name="Nutman T.B."/>
            <person name="Fink D.L."/>
            <person name="Russ C."/>
            <person name="Young S."/>
            <person name="Zeng Q."/>
            <person name="Gargeya S."/>
            <person name="Alvarado L."/>
            <person name="Berlin A."/>
            <person name="Chapman S.B."/>
            <person name="Chen Z."/>
            <person name="Freedman E."/>
            <person name="Gellesch M."/>
            <person name="Goldberg J."/>
            <person name="Griggs A."/>
            <person name="Gujja S."/>
            <person name="Heilman E.R."/>
            <person name="Heiman D."/>
            <person name="Howarth C."/>
            <person name="Mehta T."/>
            <person name="Neiman D."/>
            <person name="Pearson M."/>
            <person name="Roberts A."/>
            <person name="Saif S."/>
            <person name="Shea T."/>
            <person name="Shenoy N."/>
            <person name="Sisk P."/>
            <person name="Stolte C."/>
            <person name="Sykes S."/>
            <person name="White J."/>
            <person name="Yandava C."/>
            <person name="Haas B."/>
            <person name="Henn M.R."/>
            <person name="Nusbaum C."/>
            <person name="Birren B."/>
        </authorList>
    </citation>
    <scope>NUCLEOTIDE SEQUENCE [LARGE SCALE GENOMIC DNA]</scope>
</reference>
<sequence length="122" mass="14359">MATLVCRNLSKIKIISLPILALTPWQEWLFYQIPFTGKFVINPYDLVDHSLLEIIPQFLTFFDFLKVDFKGKALDADYSLISLSSYRRFTASDIRQPYRRDFSRNNDPNLLSEEYSTVNEPR</sequence>
<dbReference type="KEGG" id="loa:LOAG_02326"/>
<dbReference type="RefSeq" id="XP_003137912.1">
    <property type="nucleotide sequence ID" value="XM_003137864.1"/>
</dbReference>
<name>A0A1S0U797_LOALO</name>
<feature type="compositionally biased region" description="Polar residues" evidence="1">
    <location>
        <begin position="105"/>
        <end position="122"/>
    </location>
</feature>
<gene>
    <name evidence="2" type="ORF">LOAG_02326</name>
</gene>
<evidence type="ECO:0000256" key="1">
    <source>
        <dbReference type="SAM" id="MobiDB-lite"/>
    </source>
</evidence>
<organism evidence="2">
    <name type="scientific">Loa loa</name>
    <name type="common">Eye worm</name>
    <name type="synonym">Filaria loa</name>
    <dbReference type="NCBI Taxonomy" id="7209"/>
    <lineage>
        <taxon>Eukaryota</taxon>
        <taxon>Metazoa</taxon>
        <taxon>Ecdysozoa</taxon>
        <taxon>Nematoda</taxon>
        <taxon>Chromadorea</taxon>
        <taxon>Rhabditida</taxon>
        <taxon>Spirurina</taxon>
        <taxon>Spiruromorpha</taxon>
        <taxon>Filarioidea</taxon>
        <taxon>Onchocercidae</taxon>
        <taxon>Loa</taxon>
    </lineage>
</organism>
<accession>A0A1S0U797</accession>
<feature type="region of interest" description="Disordered" evidence="1">
    <location>
        <begin position="100"/>
        <end position="122"/>
    </location>
</feature>
<dbReference type="CTD" id="9939716"/>
<proteinExistence type="predicted"/>
<protein>
    <submittedName>
        <fullName evidence="2">Uncharacterized protein</fullName>
    </submittedName>
</protein>
<dbReference type="AlphaFoldDB" id="A0A1S0U797"/>
<dbReference type="InParanoid" id="A0A1S0U797"/>
<evidence type="ECO:0000313" key="2">
    <source>
        <dbReference type="EMBL" id="EFO26153.1"/>
    </source>
</evidence>